<name>K9EES6_9BACE</name>
<gene>
    <name evidence="1" type="ORF">HMPREF9447_05124</name>
</gene>
<dbReference type="STRING" id="742727.HMPREF9447_05124"/>
<dbReference type="AlphaFoldDB" id="K9EES6"/>
<dbReference type="EMBL" id="ADLF01000024">
    <property type="protein sequence ID" value="EKU87665.1"/>
    <property type="molecule type" value="Genomic_DNA"/>
</dbReference>
<sequence length="69" mass="7444">MNFNDLKNNALTKNQMRAIKGGWGTCGFKTSTGKIECGVYKSEALMMTINGTQGSWCCDSCATSSYCGK</sequence>
<dbReference type="eggNOG" id="ENOG5030M2F">
    <property type="taxonomic scope" value="Bacteria"/>
</dbReference>
<dbReference type="Proteomes" id="UP000009872">
    <property type="component" value="Unassembled WGS sequence"/>
</dbReference>
<organism evidence="1 2">
    <name type="scientific">Bacteroides oleiciplenus YIT 12058</name>
    <dbReference type="NCBI Taxonomy" id="742727"/>
    <lineage>
        <taxon>Bacteria</taxon>
        <taxon>Pseudomonadati</taxon>
        <taxon>Bacteroidota</taxon>
        <taxon>Bacteroidia</taxon>
        <taxon>Bacteroidales</taxon>
        <taxon>Bacteroidaceae</taxon>
        <taxon>Bacteroides</taxon>
    </lineage>
</organism>
<dbReference type="HOGENOM" id="CLU_2822250_0_0_10"/>
<comment type="caution">
    <text evidence="1">The sequence shown here is derived from an EMBL/GenBank/DDBJ whole genome shotgun (WGS) entry which is preliminary data.</text>
</comment>
<proteinExistence type="predicted"/>
<evidence type="ECO:0000313" key="1">
    <source>
        <dbReference type="EMBL" id="EKU87665.1"/>
    </source>
</evidence>
<accession>K9EES6</accession>
<evidence type="ECO:0000313" key="2">
    <source>
        <dbReference type="Proteomes" id="UP000009872"/>
    </source>
</evidence>
<keyword evidence="2" id="KW-1185">Reference proteome</keyword>
<protein>
    <submittedName>
        <fullName evidence="1">Uncharacterized protein</fullName>
    </submittedName>
</protein>
<reference evidence="1 2" key="1">
    <citation type="submission" date="2012-09" db="EMBL/GenBank/DDBJ databases">
        <title>The Genome Sequence of Bacteroides oleiciplenus YIT 12058.</title>
        <authorList>
            <consortium name="The Broad Institute Genome Sequencing Platform"/>
            <person name="Earl A."/>
            <person name="Ward D."/>
            <person name="Feldgarden M."/>
            <person name="Gevers D."/>
            <person name="Morotomi M."/>
            <person name="Walker B."/>
            <person name="Young S.K."/>
            <person name="Zeng Q."/>
            <person name="Gargeya S."/>
            <person name="Fitzgerald M."/>
            <person name="Haas B."/>
            <person name="Abouelleil A."/>
            <person name="Alvarado L."/>
            <person name="Arachchi H.M."/>
            <person name="Berlin A.M."/>
            <person name="Chapman S.B."/>
            <person name="Goldberg J."/>
            <person name="Griggs A."/>
            <person name="Gujja S."/>
            <person name="Hansen M."/>
            <person name="Howarth C."/>
            <person name="Imamovic A."/>
            <person name="Larimer J."/>
            <person name="McCowen C."/>
            <person name="Montmayeur A."/>
            <person name="Murphy C."/>
            <person name="Neiman D."/>
            <person name="Pearson M."/>
            <person name="Priest M."/>
            <person name="Roberts A."/>
            <person name="Saif S."/>
            <person name="Shea T."/>
            <person name="Sisk P."/>
            <person name="Sykes S."/>
            <person name="Wortman J."/>
            <person name="Nusbaum C."/>
            <person name="Birren B."/>
        </authorList>
    </citation>
    <scope>NUCLEOTIDE SEQUENCE [LARGE SCALE GENOMIC DNA]</scope>
    <source>
        <strain evidence="1 2">YIT 12058</strain>
    </source>
</reference>